<dbReference type="Pfam" id="PF00501">
    <property type="entry name" value="AMP-binding"/>
    <property type="match status" value="1"/>
</dbReference>
<evidence type="ECO:0000313" key="4">
    <source>
        <dbReference type="Proteomes" id="UP000288028"/>
    </source>
</evidence>
<accession>A0A430B8I0</accession>
<dbReference type="GO" id="GO:0016874">
    <property type="term" value="F:ligase activity"/>
    <property type="evidence" value="ECO:0007669"/>
    <property type="project" value="UniProtKB-KW"/>
</dbReference>
<dbReference type="InterPro" id="IPR042099">
    <property type="entry name" value="ANL_N_sf"/>
</dbReference>
<dbReference type="InterPro" id="IPR050237">
    <property type="entry name" value="ATP-dep_AMP-bd_enzyme"/>
</dbReference>
<organism evidence="3 4">
    <name type="scientific">Vagococcus carniphilus</name>
    <dbReference type="NCBI Taxonomy" id="218144"/>
    <lineage>
        <taxon>Bacteria</taxon>
        <taxon>Bacillati</taxon>
        <taxon>Bacillota</taxon>
        <taxon>Bacilli</taxon>
        <taxon>Lactobacillales</taxon>
        <taxon>Enterococcaceae</taxon>
        <taxon>Vagococcus</taxon>
    </lineage>
</organism>
<sequence>MIFPDNPYEELNLYTNFLNAAKQFPKVPIYFDEPLIGFKELGTKTTYEEALTSINKQAARLSSLGIKKKDKVVIYKSANFDTYLLAVAVSYLGAVPIMISYHLPAEIMTVMCERLEDPWLIYDRITKDRGKKITSVSSSRLIELEKLVLCQNSKEVKQEILPIDAISYMTHTSGTTGIPKLIAHSASSMGWRTKWQKNVFDLMPEKKLVAFHISPVHSRFNIGISSLMSKGFPMLWVGNSEPKAVADIFSTFKPYALETHPNNFVQWSKLAQETPEAFKSFHYFHSTFDAINKGTMKIFLEASEAKKAVFMQVYGQSECGPMIMRFHTRESIESLDARNMGSGMPNLTEVRIVDPSGEETAPNTSGNIQMLSKGRALTYYKEDKRFKENTFDLWWDSGDFGYKNEAGELFLLDRQIDLINDIESTLKIEDLLLDKLDFLDEVIIVRGKDNLPQPIIALHPSKHMDWDRWFQAILDFPLLNKPLIWEYDAIPRTATMKVQRLKIEELLKQ</sequence>
<dbReference type="Proteomes" id="UP000288028">
    <property type="component" value="Unassembled WGS sequence"/>
</dbReference>
<keyword evidence="1" id="KW-0812">Transmembrane</keyword>
<keyword evidence="1" id="KW-0472">Membrane</keyword>
<dbReference type="RefSeq" id="WP_126791853.1">
    <property type="nucleotide sequence ID" value="NZ_CP060720.1"/>
</dbReference>
<feature type="transmembrane region" description="Helical" evidence="1">
    <location>
        <begin position="83"/>
        <end position="103"/>
    </location>
</feature>
<name>A0A430B8I0_9ENTE</name>
<proteinExistence type="predicted"/>
<dbReference type="PANTHER" id="PTHR43767:SF1">
    <property type="entry name" value="NONRIBOSOMAL PEPTIDE SYNTHASE PES1 (EUROFUNG)-RELATED"/>
    <property type="match status" value="1"/>
</dbReference>
<feature type="domain" description="AMP-dependent synthetase/ligase" evidence="2">
    <location>
        <begin position="20"/>
        <end position="380"/>
    </location>
</feature>
<keyword evidence="4" id="KW-1185">Reference proteome</keyword>
<dbReference type="AlphaFoldDB" id="A0A430B8I0"/>
<evidence type="ECO:0000259" key="2">
    <source>
        <dbReference type="Pfam" id="PF00501"/>
    </source>
</evidence>
<reference evidence="3 4" key="1">
    <citation type="submission" date="2017-05" db="EMBL/GenBank/DDBJ databases">
        <title>Vagococcus spp. assemblies.</title>
        <authorList>
            <person name="Gulvik C.A."/>
        </authorList>
    </citation>
    <scope>NUCLEOTIDE SEQUENCE [LARGE SCALE GENOMIC DNA]</scope>
    <source>
        <strain evidence="3 4">SS1714</strain>
    </source>
</reference>
<comment type="caution">
    <text evidence="3">The sequence shown here is derived from an EMBL/GenBank/DDBJ whole genome shotgun (WGS) entry which is preliminary data.</text>
</comment>
<dbReference type="PANTHER" id="PTHR43767">
    <property type="entry name" value="LONG-CHAIN-FATTY-ACID--COA LIGASE"/>
    <property type="match status" value="1"/>
</dbReference>
<keyword evidence="1" id="KW-1133">Transmembrane helix</keyword>
<dbReference type="EMBL" id="NGKB01000002">
    <property type="protein sequence ID" value="RSU16547.1"/>
    <property type="molecule type" value="Genomic_DNA"/>
</dbReference>
<dbReference type="GeneID" id="95580348"/>
<evidence type="ECO:0000313" key="3">
    <source>
        <dbReference type="EMBL" id="RSU16547.1"/>
    </source>
</evidence>
<protein>
    <submittedName>
        <fullName evidence="3">Acetate--CoA ligase</fullName>
    </submittedName>
</protein>
<gene>
    <name evidence="3" type="ORF">CBF28_03195</name>
</gene>
<dbReference type="PROSITE" id="PS00455">
    <property type="entry name" value="AMP_BINDING"/>
    <property type="match status" value="1"/>
</dbReference>
<dbReference type="OrthoDB" id="9778383at2"/>
<dbReference type="Gene3D" id="3.40.50.12780">
    <property type="entry name" value="N-terminal domain of ligase-like"/>
    <property type="match status" value="1"/>
</dbReference>
<dbReference type="SUPFAM" id="SSF56801">
    <property type="entry name" value="Acetyl-CoA synthetase-like"/>
    <property type="match status" value="1"/>
</dbReference>
<evidence type="ECO:0000256" key="1">
    <source>
        <dbReference type="SAM" id="Phobius"/>
    </source>
</evidence>
<dbReference type="InterPro" id="IPR000873">
    <property type="entry name" value="AMP-dep_synth/lig_dom"/>
</dbReference>
<dbReference type="InterPro" id="IPR020845">
    <property type="entry name" value="AMP-binding_CS"/>
</dbReference>
<keyword evidence="3" id="KW-0436">Ligase</keyword>